<keyword evidence="2" id="KW-0812">Transmembrane</keyword>
<accession>A0A244CKW1</accession>
<dbReference type="EMBL" id="MWPV01000008">
    <property type="protein sequence ID" value="OUL56015.1"/>
    <property type="molecule type" value="Genomic_DNA"/>
</dbReference>
<comment type="caution">
    <text evidence="4">The sequence shown here is derived from an EMBL/GenBank/DDBJ whole genome shotgun (WGS) entry which is preliminary data.</text>
</comment>
<keyword evidence="5" id="KW-1185">Reference proteome</keyword>
<gene>
    <name evidence="4" type="ORF">B1199_20135</name>
</gene>
<keyword evidence="4" id="KW-0012">Acyltransferase</keyword>
<dbReference type="PANTHER" id="PTHR10983">
    <property type="entry name" value="1-ACYLGLYCEROL-3-PHOSPHATE ACYLTRANSFERASE-RELATED"/>
    <property type="match status" value="1"/>
</dbReference>
<evidence type="ECO:0000313" key="5">
    <source>
        <dbReference type="Proteomes" id="UP000194841"/>
    </source>
</evidence>
<keyword evidence="2" id="KW-0472">Membrane</keyword>
<dbReference type="SUPFAM" id="SSF69593">
    <property type="entry name" value="Glycerol-3-phosphate (1)-acyltransferase"/>
    <property type="match status" value="1"/>
</dbReference>
<evidence type="ECO:0000256" key="1">
    <source>
        <dbReference type="SAM" id="MobiDB-lite"/>
    </source>
</evidence>
<feature type="domain" description="Phospholipid/glycerol acyltransferase" evidence="3">
    <location>
        <begin position="85"/>
        <end position="230"/>
    </location>
</feature>
<organism evidence="4 5">
    <name type="scientific">Pseudoalteromonas ulvae</name>
    <dbReference type="NCBI Taxonomy" id="107327"/>
    <lineage>
        <taxon>Bacteria</taxon>
        <taxon>Pseudomonadati</taxon>
        <taxon>Pseudomonadota</taxon>
        <taxon>Gammaproteobacteria</taxon>
        <taxon>Alteromonadales</taxon>
        <taxon>Pseudoalteromonadaceae</taxon>
        <taxon>Pseudoalteromonas</taxon>
    </lineage>
</organism>
<proteinExistence type="predicted"/>
<evidence type="ECO:0000256" key="2">
    <source>
        <dbReference type="SAM" id="Phobius"/>
    </source>
</evidence>
<dbReference type="Pfam" id="PF01553">
    <property type="entry name" value="Acyltransferase"/>
    <property type="match status" value="1"/>
</dbReference>
<dbReference type="OrthoDB" id="319710at2"/>
<feature type="transmembrane region" description="Helical" evidence="2">
    <location>
        <begin position="6"/>
        <end position="36"/>
    </location>
</feature>
<dbReference type="SMART" id="SM00563">
    <property type="entry name" value="PlsC"/>
    <property type="match status" value="1"/>
</dbReference>
<dbReference type="GO" id="GO:0005886">
    <property type="term" value="C:plasma membrane"/>
    <property type="evidence" value="ECO:0007669"/>
    <property type="project" value="TreeGrafter"/>
</dbReference>
<dbReference type="CDD" id="cd07990">
    <property type="entry name" value="LPLAT_LCLAT1-like"/>
    <property type="match status" value="1"/>
</dbReference>
<dbReference type="AlphaFoldDB" id="A0A244CKW1"/>
<dbReference type="InterPro" id="IPR002123">
    <property type="entry name" value="Plipid/glycerol_acylTrfase"/>
</dbReference>
<dbReference type="NCBIfam" id="NF010621">
    <property type="entry name" value="PRK14014.1"/>
    <property type="match status" value="1"/>
</dbReference>
<keyword evidence="4" id="KW-0808">Transferase</keyword>
<keyword evidence="2" id="KW-1133">Transmembrane helix</keyword>
<dbReference type="RefSeq" id="WP_086745934.1">
    <property type="nucleotide sequence ID" value="NZ_MWPV01000008.1"/>
</dbReference>
<evidence type="ECO:0000313" key="4">
    <source>
        <dbReference type="EMBL" id="OUL56015.1"/>
    </source>
</evidence>
<feature type="region of interest" description="Disordered" evidence="1">
    <location>
        <begin position="284"/>
        <end position="305"/>
    </location>
</feature>
<dbReference type="PANTHER" id="PTHR10983:SF15">
    <property type="entry name" value="ACYLTRANSFERASE YIHG-RELATED"/>
    <property type="match status" value="1"/>
</dbReference>
<protein>
    <submittedName>
        <fullName evidence="4">Acyltransferase</fullName>
    </submittedName>
</protein>
<reference evidence="4 5" key="1">
    <citation type="submission" date="2017-02" db="EMBL/GenBank/DDBJ databases">
        <title>Pseudoalteromonas ulvae TC14 Genome.</title>
        <authorList>
            <person name="Molmeret M."/>
        </authorList>
    </citation>
    <scope>NUCLEOTIDE SEQUENCE [LARGE SCALE GENOMIC DNA]</scope>
    <source>
        <strain evidence="4">TC14</strain>
    </source>
</reference>
<dbReference type="Proteomes" id="UP000194841">
    <property type="component" value="Unassembled WGS sequence"/>
</dbReference>
<name>A0A244CKW1_PSEDV</name>
<evidence type="ECO:0000259" key="3">
    <source>
        <dbReference type="SMART" id="SM00563"/>
    </source>
</evidence>
<dbReference type="GO" id="GO:0016746">
    <property type="term" value="F:acyltransferase activity"/>
    <property type="evidence" value="ECO:0007669"/>
    <property type="project" value="UniProtKB-KW"/>
</dbReference>
<sequence>MLARWLPAPLLACVVFFGLLMNLVVWGLIVFTLGLIKLVFRVRPVSVLLHLAYKGWCIGNAWAIKAACTELHVNVKGTLKADAWYLLIANHQSSLDIVLLTALGQLPAPKFFLKDELKFVPFVGMGAWAMDMPFMKRVSKEKLAKNPKLKGMDVERTKQSCRYFRTHPTTIINFVEGSRFSAQKHAQQQSEFTHLLRPKAGGIAFALEVLGSQFDAMLNTSVVYTGVSGSILNDFFTGKLSSIQVDIDVMPIDTSLIGDYQSDRQFRMEFQDKLNQIWHAKDQHIAQMKRQPQPQFHSKMDESAT</sequence>